<comment type="caution">
    <text evidence="1">The sequence shown here is derived from an EMBL/GenBank/DDBJ whole genome shotgun (WGS) entry which is preliminary data.</text>
</comment>
<evidence type="ECO:0000313" key="1">
    <source>
        <dbReference type="EMBL" id="CAI2188546.1"/>
    </source>
</evidence>
<protein>
    <submittedName>
        <fullName evidence="1">15116_t:CDS:1</fullName>
    </submittedName>
</protein>
<feature type="non-terminal residue" evidence="1">
    <location>
        <position position="1"/>
    </location>
</feature>
<organism evidence="1 2">
    <name type="scientific">Funneliformis geosporum</name>
    <dbReference type="NCBI Taxonomy" id="1117311"/>
    <lineage>
        <taxon>Eukaryota</taxon>
        <taxon>Fungi</taxon>
        <taxon>Fungi incertae sedis</taxon>
        <taxon>Mucoromycota</taxon>
        <taxon>Glomeromycotina</taxon>
        <taxon>Glomeromycetes</taxon>
        <taxon>Glomerales</taxon>
        <taxon>Glomeraceae</taxon>
        <taxon>Funneliformis</taxon>
    </lineage>
</organism>
<keyword evidence="2" id="KW-1185">Reference proteome</keyword>
<dbReference type="AlphaFoldDB" id="A0A9W4T114"/>
<proteinExistence type="predicted"/>
<accession>A0A9W4T114</accession>
<name>A0A9W4T114_9GLOM</name>
<sequence>MPMENDVLESAFTKTYEVEANDDDFQPKQISEDMPNVEYIYEKLDSLISKFMLENLYGVNPFLAELEENLDSKYYKLLGDLGTYFQFGSKKLKVPL</sequence>
<evidence type="ECO:0000313" key="2">
    <source>
        <dbReference type="Proteomes" id="UP001153678"/>
    </source>
</evidence>
<gene>
    <name evidence="1" type="ORF">FWILDA_LOCUS13634</name>
</gene>
<dbReference type="EMBL" id="CAMKVN010005265">
    <property type="protein sequence ID" value="CAI2188546.1"/>
    <property type="molecule type" value="Genomic_DNA"/>
</dbReference>
<reference evidence="1" key="1">
    <citation type="submission" date="2022-08" db="EMBL/GenBank/DDBJ databases">
        <authorList>
            <person name="Kallberg Y."/>
            <person name="Tangrot J."/>
            <person name="Rosling A."/>
        </authorList>
    </citation>
    <scope>NUCLEOTIDE SEQUENCE</scope>
    <source>
        <strain evidence="1">Wild A</strain>
    </source>
</reference>
<dbReference type="Proteomes" id="UP001153678">
    <property type="component" value="Unassembled WGS sequence"/>
</dbReference>